<dbReference type="SUPFAM" id="SSF47616">
    <property type="entry name" value="GST C-terminal domain-like"/>
    <property type="match status" value="1"/>
</dbReference>
<dbReference type="Gene3D" id="1.20.1050.10">
    <property type="match status" value="1"/>
</dbReference>
<dbReference type="RefSeq" id="XP_002113382.1">
    <property type="nucleotide sequence ID" value="XM_002113346.1"/>
</dbReference>
<dbReference type="AlphaFoldDB" id="B3RZK8"/>
<dbReference type="CDD" id="cd03193">
    <property type="entry name" value="GST_C_Metaxin"/>
    <property type="match status" value="1"/>
</dbReference>
<dbReference type="Pfam" id="PF17171">
    <property type="entry name" value="GST_C_6"/>
    <property type="match status" value="1"/>
</dbReference>
<dbReference type="OMA" id="KFADHHL"/>
<keyword evidence="5" id="KW-1185">Reference proteome</keyword>
<dbReference type="CTD" id="6754964"/>
<dbReference type="Pfam" id="PF17172">
    <property type="entry name" value="GST_N_4"/>
    <property type="match status" value="1"/>
</dbReference>
<name>B3RZK8_TRIAD</name>
<dbReference type="InterPro" id="IPR050931">
    <property type="entry name" value="Mito_Protein_Transport_Metaxin"/>
</dbReference>
<organism evidence="4 5">
    <name type="scientific">Trichoplax adhaerens</name>
    <name type="common">Trichoplax reptans</name>
    <dbReference type="NCBI Taxonomy" id="10228"/>
    <lineage>
        <taxon>Eukaryota</taxon>
        <taxon>Metazoa</taxon>
        <taxon>Placozoa</taxon>
        <taxon>Uniplacotomia</taxon>
        <taxon>Trichoplacea</taxon>
        <taxon>Trichoplacidae</taxon>
        <taxon>Trichoplax</taxon>
    </lineage>
</organism>
<dbReference type="PhylomeDB" id="B3RZK8"/>
<dbReference type="InterPro" id="IPR033468">
    <property type="entry name" value="Metaxin_GST"/>
</dbReference>
<evidence type="ECO:0000313" key="5">
    <source>
        <dbReference type="Proteomes" id="UP000009022"/>
    </source>
</evidence>
<feature type="domain" description="Thioredoxin-like fold" evidence="3">
    <location>
        <begin position="18"/>
        <end position="103"/>
    </location>
</feature>
<proteinExistence type="inferred from homology"/>
<dbReference type="HOGENOM" id="CLU_044137_1_0_1"/>
<evidence type="ECO:0000259" key="2">
    <source>
        <dbReference type="Pfam" id="PF17171"/>
    </source>
</evidence>
<dbReference type="OrthoDB" id="5809458at2759"/>
<dbReference type="Proteomes" id="UP000009022">
    <property type="component" value="Unassembled WGS sequence"/>
</dbReference>
<protein>
    <recommendedName>
        <fullName evidence="6">GST N-terminal domain-containing protein</fullName>
    </recommendedName>
</protein>
<feature type="non-terminal residue" evidence="4">
    <location>
        <position position="235"/>
    </location>
</feature>
<dbReference type="EMBL" id="DS985246">
    <property type="protein sequence ID" value="EDV23856.1"/>
    <property type="molecule type" value="Genomic_DNA"/>
</dbReference>
<dbReference type="InterPro" id="IPR036282">
    <property type="entry name" value="Glutathione-S-Trfase_C_sf"/>
</dbReference>
<dbReference type="KEGG" id="tad:TRIADDRAFT_5728"/>
<dbReference type="SFLD" id="SFLDS00019">
    <property type="entry name" value="Glutathione_Transferase_(cytos"/>
    <property type="match status" value="1"/>
</dbReference>
<evidence type="ECO:0000256" key="1">
    <source>
        <dbReference type="ARBA" id="ARBA00006475"/>
    </source>
</evidence>
<dbReference type="InterPro" id="IPR036249">
    <property type="entry name" value="Thioredoxin-like_sf"/>
</dbReference>
<evidence type="ECO:0000259" key="3">
    <source>
        <dbReference type="Pfam" id="PF17172"/>
    </source>
</evidence>
<dbReference type="InterPro" id="IPR012336">
    <property type="entry name" value="Thioredoxin-like_fold"/>
</dbReference>
<dbReference type="InParanoid" id="B3RZK8"/>
<dbReference type="SFLD" id="SFLDG01200">
    <property type="entry name" value="SUF1.1"/>
    <property type="match status" value="1"/>
</dbReference>
<feature type="non-terminal residue" evidence="4">
    <location>
        <position position="1"/>
    </location>
</feature>
<evidence type="ECO:0000313" key="4">
    <source>
        <dbReference type="EMBL" id="EDV23856.1"/>
    </source>
</evidence>
<sequence>VLLFQLERNCTVPSLAAYVLKLETYLRMAEIPYKNDHSFTLSSKGKVPWIIVNGKEVTDSSFCIEYLSQEFDKDLDKGLNEESKAVGRMLTKTMEENTFWATIEQARLYDGLDEWLDLVDVNSSMRSFFKNQGPKIVKEYSWGHGIGRHSSQEIHHIGELDLRSFSVILGSKKYFLADYPTTVDACMFGFLANMLYAVPKSSPCYRLLTTELTNLVDYVERMKAKYWPDWEEITS</sequence>
<dbReference type="GO" id="GO:0005737">
    <property type="term" value="C:cytoplasm"/>
    <property type="evidence" value="ECO:0000318"/>
    <property type="project" value="GO_Central"/>
</dbReference>
<feature type="domain" description="Metaxin glutathione S-transferase" evidence="2">
    <location>
        <begin position="159"/>
        <end position="222"/>
    </location>
</feature>
<dbReference type="PANTHER" id="PTHR12289:SF41">
    <property type="entry name" value="FAILED AXON CONNECTIONS-RELATED"/>
    <property type="match status" value="1"/>
</dbReference>
<dbReference type="FunCoup" id="B3RZK8">
    <property type="interactions" value="1208"/>
</dbReference>
<dbReference type="GeneID" id="6754964"/>
<dbReference type="Gene3D" id="3.40.30.10">
    <property type="entry name" value="Glutaredoxin"/>
    <property type="match status" value="1"/>
</dbReference>
<comment type="similarity">
    <text evidence="1">Belongs to the FAX family.</text>
</comment>
<dbReference type="InterPro" id="IPR040079">
    <property type="entry name" value="Glutathione_S-Trfase"/>
</dbReference>
<dbReference type="SFLD" id="SFLDG01180">
    <property type="entry name" value="SUF1"/>
    <property type="match status" value="1"/>
</dbReference>
<dbReference type="eggNOG" id="KOG4244">
    <property type="taxonomic scope" value="Eukaryota"/>
</dbReference>
<gene>
    <name evidence="4" type="ORF">TRIADDRAFT_5728</name>
</gene>
<reference evidence="4 5" key="1">
    <citation type="journal article" date="2008" name="Nature">
        <title>The Trichoplax genome and the nature of placozoans.</title>
        <authorList>
            <person name="Srivastava M."/>
            <person name="Begovic E."/>
            <person name="Chapman J."/>
            <person name="Putnam N.H."/>
            <person name="Hellsten U."/>
            <person name="Kawashima T."/>
            <person name="Kuo A."/>
            <person name="Mitros T."/>
            <person name="Salamov A."/>
            <person name="Carpenter M.L."/>
            <person name="Signorovitch A.Y."/>
            <person name="Moreno M.A."/>
            <person name="Kamm K."/>
            <person name="Grimwood J."/>
            <person name="Schmutz J."/>
            <person name="Shapiro H."/>
            <person name="Grigoriev I.V."/>
            <person name="Buss L.W."/>
            <person name="Schierwater B."/>
            <person name="Dellaporta S.L."/>
            <person name="Rokhsar D.S."/>
        </authorList>
    </citation>
    <scope>NUCLEOTIDE SEQUENCE [LARGE SCALE GENOMIC DNA]</scope>
    <source>
        <strain evidence="4 5">Grell-BS-1999</strain>
    </source>
</reference>
<evidence type="ECO:0008006" key="6">
    <source>
        <dbReference type="Google" id="ProtNLM"/>
    </source>
</evidence>
<dbReference type="InterPro" id="IPR026928">
    <property type="entry name" value="FAX/IsoI-like"/>
</dbReference>
<dbReference type="SUPFAM" id="SSF52833">
    <property type="entry name" value="Thioredoxin-like"/>
    <property type="match status" value="1"/>
</dbReference>
<accession>B3RZK8</accession>
<dbReference type="PANTHER" id="PTHR12289">
    <property type="entry name" value="METAXIN RELATED"/>
    <property type="match status" value="1"/>
</dbReference>